<comment type="caution">
    <text evidence="4">The sequence shown here is derived from an EMBL/GenBank/DDBJ whole genome shotgun (WGS) entry which is preliminary data.</text>
</comment>
<dbReference type="AlphaFoldDB" id="A0A415PVA2"/>
<organism evidence="4 6">
    <name type="scientific">Bacteroides stercoris</name>
    <dbReference type="NCBI Taxonomy" id="46506"/>
    <lineage>
        <taxon>Bacteria</taxon>
        <taxon>Pseudomonadati</taxon>
        <taxon>Bacteroidota</taxon>
        <taxon>Bacteroidia</taxon>
        <taxon>Bacteroidales</taxon>
        <taxon>Bacteroidaceae</taxon>
        <taxon>Bacteroides</taxon>
    </lineage>
</organism>
<gene>
    <name evidence="3" type="ORF">DW668_09285</name>
    <name evidence="2" type="ORF">DW853_09905</name>
    <name evidence="1" type="ORF">DWV77_10045</name>
    <name evidence="4" type="ORF">DWZ78_10060</name>
</gene>
<dbReference type="Proteomes" id="UP000285150">
    <property type="component" value="Unassembled WGS sequence"/>
</dbReference>
<name>A0A415PVA2_BACSE</name>
<reference evidence="5 6" key="1">
    <citation type="submission" date="2018-08" db="EMBL/GenBank/DDBJ databases">
        <title>A genome reference for cultivated species of the human gut microbiota.</title>
        <authorList>
            <person name="Zou Y."/>
            <person name="Xue W."/>
            <person name="Luo G."/>
        </authorList>
    </citation>
    <scope>NUCLEOTIDE SEQUENCE [LARGE SCALE GENOMIC DNA]</scope>
    <source>
        <strain evidence="1 7">AF12-7</strain>
        <strain evidence="4 6">AF35-20</strain>
        <strain evidence="3 5">AM25-16</strain>
        <strain evidence="2 8">AM36-9BH</strain>
    </source>
</reference>
<evidence type="ECO:0000313" key="8">
    <source>
        <dbReference type="Proteomes" id="UP000285305"/>
    </source>
</evidence>
<dbReference type="EMBL" id="QRHJ01000022">
    <property type="protein sequence ID" value="RHF75588.1"/>
    <property type="molecule type" value="Genomic_DNA"/>
</dbReference>
<dbReference type="EMBL" id="QSAF01000011">
    <property type="protein sequence ID" value="RGW33590.1"/>
    <property type="molecule type" value="Genomic_DNA"/>
</dbReference>
<protein>
    <recommendedName>
        <fullName evidence="9">DUF4297 domain-containing protein</fullName>
    </recommendedName>
</protein>
<evidence type="ECO:0000313" key="4">
    <source>
        <dbReference type="EMBL" id="RHM18065.1"/>
    </source>
</evidence>
<sequence length="333" mass="38357">MMTNRSATPVLFGFDFQANAAIVLMLENIKYMTSIRLEGYEDIEINLNDGSSVLAQAKAVVNSSTDFSNVISNLKKTIVSLSEAEHKSHSVKELIYITNSPNPFNEKQLNPIFYGVAQRSYDSLPQALKNKISKIISSIDKPLDTSKFKIQILPFETDNENERYKCVMEAISNFIPQLGNISIAKDILHKIWVNDVFRSGTKRSSDIKLSKKDIIWPVIVLITQNWNYDEDDYDDSEFDEISRSYESIINTCTERYEFVTKVLYAYNSFHKEAKHSERKQKFIETESSKFLYLFDGEEISLSTTLKEKLLQIIIRNILKKRIQIDNIKNAVNL</sequence>
<dbReference type="Proteomes" id="UP000284604">
    <property type="component" value="Unassembled WGS sequence"/>
</dbReference>
<evidence type="ECO:0000313" key="6">
    <source>
        <dbReference type="Proteomes" id="UP000284604"/>
    </source>
</evidence>
<dbReference type="Proteomes" id="UP000285305">
    <property type="component" value="Unassembled WGS sequence"/>
</dbReference>
<dbReference type="Proteomes" id="UP000283762">
    <property type="component" value="Unassembled WGS sequence"/>
</dbReference>
<evidence type="ECO:0008006" key="9">
    <source>
        <dbReference type="Google" id="ProtNLM"/>
    </source>
</evidence>
<evidence type="ECO:0000313" key="7">
    <source>
        <dbReference type="Proteomes" id="UP000285150"/>
    </source>
</evidence>
<evidence type="ECO:0000313" key="3">
    <source>
        <dbReference type="EMBL" id="RHF75588.1"/>
    </source>
</evidence>
<evidence type="ECO:0000313" key="2">
    <source>
        <dbReference type="EMBL" id="RHC29243.1"/>
    </source>
</evidence>
<accession>A0A415PVA2</accession>
<evidence type="ECO:0000313" key="5">
    <source>
        <dbReference type="Proteomes" id="UP000283762"/>
    </source>
</evidence>
<evidence type="ECO:0000313" key="1">
    <source>
        <dbReference type="EMBL" id="RGW33590.1"/>
    </source>
</evidence>
<dbReference type="EMBL" id="QRPN01000009">
    <property type="protein sequence ID" value="RHM18065.1"/>
    <property type="molecule type" value="Genomic_DNA"/>
</dbReference>
<proteinExistence type="predicted"/>
<dbReference type="EMBL" id="QSHQ01000016">
    <property type="protein sequence ID" value="RHC29243.1"/>
    <property type="molecule type" value="Genomic_DNA"/>
</dbReference>